<keyword evidence="3 6" id="KW-0812">Transmembrane</keyword>
<feature type="transmembrane region" description="Helical" evidence="6">
    <location>
        <begin position="333"/>
        <end position="353"/>
    </location>
</feature>
<protein>
    <submittedName>
        <fullName evidence="8">Amino acid transporter</fullName>
    </submittedName>
</protein>
<feature type="transmembrane region" description="Helical" evidence="6">
    <location>
        <begin position="386"/>
        <end position="408"/>
    </location>
</feature>
<dbReference type="AlphaFoldDB" id="A0A6J3M556"/>
<gene>
    <name evidence="8" type="ORF">K489DRAFT_410235</name>
</gene>
<feature type="transmembrane region" description="Helical" evidence="6">
    <location>
        <begin position="414"/>
        <end position="434"/>
    </location>
</feature>
<keyword evidence="2" id="KW-0813">Transport</keyword>
<feature type="transmembrane region" description="Helical" evidence="6">
    <location>
        <begin position="282"/>
        <end position="303"/>
    </location>
</feature>
<reference evidence="8" key="3">
    <citation type="submission" date="2025-08" db="UniProtKB">
        <authorList>
            <consortium name="RefSeq"/>
        </authorList>
    </citation>
    <scope>IDENTIFICATION</scope>
    <source>
        <strain evidence="8">CBS 342.82</strain>
    </source>
</reference>
<dbReference type="Proteomes" id="UP000504637">
    <property type="component" value="Unplaced"/>
</dbReference>
<evidence type="ECO:0000313" key="7">
    <source>
        <dbReference type="Proteomes" id="UP000504637"/>
    </source>
</evidence>
<keyword evidence="4 6" id="KW-1133">Transmembrane helix</keyword>
<dbReference type="PIRSF" id="PIRSF006060">
    <property type="entry name" value="AA_transporter"/>
    <property type="match status" value="1"/>
</dbReference>
<proteinExistence type="predicted"/>
<dbReference type="RefSeq" id="XP_033460216.1">
    <property type="nucleotide sequence ID" value="XM_033607684.1"/>
</dbReference>
<dbReference type="PANTHER" id="PTHR45649">
    <property type="entry name" value="AMINO-ACID PERMEASE BAT1"/>
    <property type="match status" value="1"/>
</dbReference>
<evidence type="ECO:0000313" key="8">
    <source>
        <dbReference type="RefSeq" id="XP_033460216.1"/>
    </source>
</evidence>
<name>A0A6J3M556_9PEZI</name>
<dbReference type="GO" id="GO:0022857">
    <property type="term" value="F:transmembrane transporter activity"/>
    <property type="evidence" value="ECO:0007669"/>
    <property type="project" value="InterPro"/>
</dbReference>
<reference evidence="8" key="2">
    <citation type="submission" date="2020-04" db="EMBL/GenBank/DDBJ databases">
        <authorList>
            <consortium name="NCBI Genome Project"/>
        </authorList>
    </citation>
    <scope>NUCLEOTIDE SEQUENCE</scope>
    <source>
        <strain evidence="8">CBS 342.82</strain>
    </source>
</reference>
<sequence length="541" mass="58540">MSSHVEIGIDDMDGANGHVPTSATSNDVRDMHRMALPFKLHRRFTSLTVFGFACILGATWEYALVTSLAALTNGGSGGVIWLFFAVMFGMFSVVLSLAEMASIAPTSAGQYHWVSEFAPPKYQRIASYGVGWFTAIGWQASVAGNALIISQQVSALIAFVNGSFEIPSGFNWLTIVFMIAAMIISTGVNVYGVRLLPWLEGVMFMLHIAGFFAILFPLWIMGERTSSEEVFFTFQDNSGWGSIGLACLVGILGPTVTLVGGDSAAHLGEEVKDASKALPQSMISTALVNYIIGFIMTITVLSVSGNFDEDLAENLGGQPWIAVVYAATRSRTATIIFTALLIVLFFFCTINCITTTSRQLWAFSRDGGLPCSEWLAKVNPTNGVPVNALITTFGITFILSFIAAGSTIAFNNIISISLVGLLLSYGSTIFTMMLRRARSEPLPPSYLQYPRPIGFAINGFAMIFVSIAFIFVFFPTAPNPTLAGMNWSVLISGGVILFASGWYVVGGKNKYFGPAERIRKMEVEQSRETSIALSVPFTTKE</sequence>
<feature type="transmembrane region" description="Helical" evidence="6">
    <location>
        <begin position="486"/>
        <end position="505"/>
    </location>
</feature>
<feature type="transmembrane region" description="Helical" evidence="6">
    <location>
        <begin position="198"/>
        <end position="220"/>
    </location>
</feature>
<evidence type="ECO:0000256" key="2">
    <source>
        <dbReference type="ARBA" id="ARBA00022448"/>
    </source>
</evidence>
<dbReference type="GeneID" id="54365483"/>
<dbReference type="PANTHER" id="PTHR45649:SF2">
    <property type="entry name" value="ACID PERMEASE, PUTATIVE-RELATED"/>
    <property type="match status" value="1"/>
</dbReference>
<accession>A0A6J3M556</accession>
<feature type="transmembrane region" description="Helical" evidence="6">
    <location>
        <begin position="80"/>
        <end position="104"/>
    </location>
</feature>
<keyword evidence="5 6" id="KW-0472">Membrane</keyword>
<feature type="transmembrane region" description="Helical" evidence="6">
    <location>
        <begin position="125"/>
        <end position="149"/>
    </location>
</feature>
<keyword evidence="7" id="KW-1185">Reference proteome</keyword>
<organism evidence="8">
    <name type="scientific">Dissoconium aciculare CBS 342.82</name>
    <dbReference type="NCBI Taxonomy" id="1314786"/>
    <lineage>
        <taxon>Eukaryota</taxon>
        <taxon>Fungi</taxon>
        <taxon>Dikarya</taxon>
        <taxon>Ascomycota</taxon>
        <taxon>Pezizomycotina</taxon>
        <taxon>Dothideomycetes</taxon>
        <taxon>Dothideomycetidae</taxon>
        <taxon>Mycosphaerellales</taxon>
        <taxon>Dissoconiaceae</taxon>
        <taxon>Dissoconium</taxon>
    </lineage>
</organism>
<dbReference type="InterPro" id="IPR002293">
    <property type="entry name" value="AA/rel_permease1"/>
</dbReference>
<dbReference type="OrthoDB" id="3257095at2759"/>
<evidence type="ECO:0000256" key="1">
    <source>
        <dbReference type="ARBA" id="ARBA00004141"/>
    </source>
</evidence>
<reference evidence="8" key="1">
    <citation type="submission" date="2020-01" db="EMBL/GenBank/DDBJ databases">
        <authorList>
            <consortium name="DOE Joint Genome Institute"/>
            <person name="Haridas S."/>
            <person name="Albert R."/>
            <person name="Binder M."/>
            <person name="Bloem J."/>
            <person name="Labutti K."/>
            <person name="Salamov A."/>
            <person name="Andreopoulos B."/>
            <person name="Baker S.E."/>
            <person name="Barry K."/>
            <person name="Bills G."/>
            <person name="Bluhm B.H."/>
            <person name="Cannon C."/>
            <person name="Castanera R."/>
            <person name="Culley D.E."/>
            <person name="Daum C."/>
            <person name="Ezra D."/>
            <person name="Gonzalez J.B."/>
            <person name="Henrissat B."/>
            <person name="Kuo A."/>
            <person name="Liang C."/>
            <person name="Lipzen A."/>
            <person name="Lutzoni F."/>
            <person name="Magnuson J."/>
            <person name="Mondo S."/>
            <person name="Nolan M."/>
            <person name="Ohm R."/>
            <person name="Pangilinan J."/>
            <person name="Park H.-J."/>
            <person name="Ramirez L."/>
            <person name="Alfaro M."/>
            <person name="Sun H."/>
            <person name="Tritt A."/>
            <person name="Yoshinaga Y."/>
            <person name="Zwiers L.-H."/>
            <person name="Turgeon B.G."/>
            <person name="Goodwin S.B."/>
            <person name="Spatafora J.W."/>
            <person name="Crous P.W."/>
            <person name="Grigoriev I.V."/>
        </authorList>
    </citation>
    <scope>NUCLEOTIDE SEQUENCE</scope>
    <source>
        <strain evidence="8">CBS 342.82</strain>
    </source>
</reference>
<evidence type="ECO:0000256" key="5">
    <source>
        <dbReference type="ARBA" id="ARBA00023136"/>
    </source>
</evidence>
<evidence type="ECO:0000256" key="6">
    <source>
        <dbReference type="SAM" id="Phobius"/>
    </source>
</evidence>
<dbReference type="Gene3D" id="1.20.1740.10">
    <property type="entry name" value="Amino acid/polyamine transporter I"/>
    <property type="match status" value="1"/>
</dbReference>
<feature type="transmembrane region" description="Helical" evidence="6">
    <location>
        <begin position="240"/>
        <end position="261"/>
    </location>
</feature>
<comment type="subcellular location">
    <subcellularLocation>
        <location evidence="1">Membrane</location>
        <topology evidence="1">Multi-pass membrane protein</topology>
    </subcellularLocation>
</comment>
<evidence type="ECO:0000256" key="4">
    <source>
        <dbReference type="ARBA" id="ARBA00022989"/>
    </source>
</evidence>
<dbReference type="GO" id="GO:0016020">
    <property type="term" value="C:membrane"/>
    <property type="evidence" value="ECO:0007669"/>
    <property type="project" value="UniProtKB-SubCell"/>
</dbReference>
<feature type="transmembrane region" description="Helical" evidence="6">
    <location>
        <begin position="169"/>
        <end position="191"/>
    </location>
</feature>
<feature type="transmembrane region" description="Helical" evidence="6">
    <location>
        <begin position="40"/>
        <end position="60"/>
    </location>
</feature>
<evidence type="ECO:0000256" key="3">
    <source>
        <dbReference type="ARBA" id="ARBA00022692"/>
    </source>
</evidence>
<dbReference type="Pfam" id="PF13520">
    <property type="entry name" value="AA_permease_2"/>
    <property type="match status" value="1"/>
</dbReference>
<feature type="transmembrane region" description="Helical" evidence="6">
    <location>
        <begin position="455"/>
        <end position="474"/>
    </location>
</feature>